<keyword evidence="2" id="KW-1185">Reference proteome</keyword>
<dbReference type="RefSeq" id="WP_209701469.1">
    <property type="nucleotide sequence ID" value="NZ_JAGGLM010000004.1"/>
</dbReference>
<evidence type="ECO:0000313" key="2">
    <source>
        <dbReference type="Proteomes" id="UP001519307"/>
    </source>
</evidence>
<evidence type="ECO:0000313" key="1">
    <source>
        <dbReference type="EMBL" id="MBP2032369.1"/>
    </source>
</evidence>
<gene>
    <name evidence="1" type="ORF">J2Z42_001034</name>
</gene>
<sequence>MNKYFNSKVYKYDVIIEMLSRYKGLNKDELFQILKDNECKYLFFLLIKKYECSNLEILKKDFPSINENKLKNGMKAAEKKLLINKKIRNMYFEAESLIDNVK</sequence>
<accession>A0ABS4KQR0</accession>
<protein>
    <recommendedName>
        <fullName evidence="3">Ribose 5-phosphate isomerase</fullName>
    </recommendedName>
</protein>
<reference evidence="1 2" key="1">
    <citation type="submission" date="2021-03" db="EMBL/GenBank/DDBJ databases">
        <title>Genomic Encyclopedia of Type Strains, Phase IV (KMG-IV): sequencing the most valuable type-strain genomes for metagenomic binning, comparative biology and taxonomic classification.</title>
        <authorList>
            <person name="Goeker M."/>
        </authorList>
    </citation>
    <scope>NUCLEOTIDE SEQUENCE [LARGE SCALE GENOMIC DNA]</scope>
    <source>
        <strain evidence="1 2">DSM 28783</strain>
    </source>
</reference>
<organism evidence="1 2">
    <name type="scientific">Clostridium algifaecis</name>
    <dbReference type="NCBI Taxonomy" id="1472040"/>
    <lineage>
        <taxon>Bacteria</taxon>
        <taxon>Bacillati</taxon>
        <taxon>Bacillota</taxon>
        <taxon>Clostridia</taxon>
        <taxon>Eubacteriales</taxon>
        <taxon>Clostridiaceae</taxon>
        <taxon>Clostridium</taxon>
    </lineage>
</organism>
<dbReference type="EMBL" id="JAGGLM010000004">
    <property type="protein sequence ID" value="MBP2032369.1"/>
    <property type="molecule type" value="Genomic_DNA"/>
</dbReference>
<dbReference type="Proteomes" id="UP001519307">
    <property type="component" value="Unassembled WGS sequence"/>
</dbReference>
<name>A0ABS4KQR0_9CLOT</name>
<proteinExistence type="predicted"/>
<evidence type="ECO:0008006" key="3">
    <source>
        <dbReference type="Google" id="ProtNLM"/>
    </source>
</evidence>
<comment type="caution">
    <text evidence="1">The sequence shown here is derived from an EMBL/GenBank/DDBJ whole genome shotgun (WGS) entry which is preliminary data.</text>
</comment>